<dbReference type="EMBL" id="RBKU01000001">
    <property type="protein sequence ID" value="RKR80968.1"/>
    <property type="molecule type" value="Genomic_DNA"/>
</dbReference>
<sequence>MAYHGDFIAFITLPYSDYLYGFNSISFNFLLFNVLISFERLMGDITTKTVTIPFCGKPYNRS</sequence>
<dbReference type="Proteomes" id="UP000268007">
    <property type="component" value="Unassembled WGS sequence"/>
</dbReference>
<accession>A0A495IY14</accession>
<keyword evidence="3" id="KW-1185">Reference proteome</keyword>
<feature type="transmembrane region" description="Helical" evidence="1">
    <location>
        <begin position="20"/>
        <end position="38"/>
    </location>
</feature>
<keyword evidence="1" id="KW-0812">Transmembrane</keyword>
<evidence type="ECO:0000256" key="1">
    <source>
        <dbReference type="SAM" id="Phobius"/>
    </source>
</evidence>
<name>A0A495IY14_9SPHI</name>
<gene>
    <name evidence="2" type="ORF">BDD43_1107</name>
</gene>
<proteinExistence type="predicted"/>
<dbReference type="AlphaFoldDB" id="A0A495IY14"/>
<evidence type="ECO:0000313" key="3">
    <source>
        <dbReference type="Proteomes" id="UP000268007"/>
    </source>
</evidence>
<keyword evidence="1" id="KW-0472">Membrane</keyword>
<evidence type="ECO:0000313" key="2">
    <source>
        <dbReference type="EMBL" id="RKR80968.1"/>
    </source>
</evidence>
<organism evidence="2 3">
    <name type="scientific">Mucilaginibacter gracilis</name>
    <dbReference type="NCBI Taxonomy" id="423350"/>
    <lineage>
        <taxon>Bacteria</taxon>
        <taxon>Pseudomonadati</taxon>
        <taxon>Bacteroidota</taxon>
        <taxon>Sphingobacteriia</taxon>
        <taxon>Sphingobacteriales</taxon>
        <taxon>Sphingobacteriaceae</taxon>
        <taxon>Mucilaginibacter</taxon>
    </lineage>
</organism>
<protein>
    <submittedName>
        <fullName evidence="2">Uncharacterized protein</fullName>
    </submittedName>
</protein>
<keyword evidence="1" id="KW-1133">Transmembrane helix</keyword>
<reference evidence="2 3" key="1">
    <citation type="submission" date="2018-10" db="EMBL/GenBank/DDBJ databases">
        <title>Genomic Encyclopedia of Archaeal and Bacterial Type Strains, Phase II (KMG-II): from individual species to whole genera.</title>
        <authorList>
            <person name="Goeker M."/>
        </authorList>
    </citation>
    <scope>NUCLEOTIDE SEQUENCE [LARGE SCALE GENOMIC DNA]</scope>
    <source>
        <strain evidence="2 3">DSM 18602</strain>
    </source>
</reference>
<comment type="caution">
    <text evidence="2">The sequence shown here is derived from an EMBL/GenBank/DDBJ whole genome shotgun (WGS) entry which is preliminary data.</text>
</comment>